<dbReference type="InterPro" id="IPR036291">
    <property type="entry name" value="NAD(P)-bd_dom_sf"/>
</dbReference>
<dbReference type="GO" id="GO:0009423">
    <property type="term" value="P:chorismate biosynthetic process"/>
    <property type="evidence" value="ECO:0007669"/>
    <property type="project" value="TreeGrafter"/>
</dbReference>
<dbReference type="PANTHER" id="PTHR21089:SF1">
    <property type="entry name" value="BIFUNCTIONAL 3-DEHYDROQUINATE DEHYDRATASE_SHIKIMATE DEHYDROGENASE, CHLOROPLASTIC"/>
    <property type="match status" value="1"/>
</dbReference>
<gene>
    <name evidence="4" type="primary">aroE</name>
    <name evidence="4" type="ORF">GCM10011333_20960</name>
</gene>
<accession>A0A8J2XKY6</accession>
<comment type="pathway">
    <text evidence="1">Metabolic intermediate biosynthesis; chorismate biosynthesis; chorismate from D-erythrose 4-phosphate and phosphoenolpyruvate: step 4/7.</text>
</comment>
<dbReference type="EMBL" id="BMFY01000008">
    <property type="protein sequence ID" value="GGA17647.1"/>
    <property type="molecule type" value="Genomic_DNA"/>
</dbReference>
<feature type="domain" description="Shikimate dehydrogenase substrate binding N-terminal" evidence="3">
    <location>
        <begin position="6"/>
        <end position="91"/>
    </location>
</feature>
<comment type="caution">
    <text evidence="4">The sequence shown here is derived from an EMBL/GenBank/DDBJ whole genome shotgun (WGS) entry which is preliminary data.</text>
</comment>
<proteinExistence type="predicted"/>
<dbReference type="InterPro" id="IPR046346">
    <property type="entry name" value="Aminoacid_DH-like_N_sf"/>
</dbReference>
<dbReference type="InterPro" id="IPR013708">
    <property type="entry name" value="Shikimate_DH-bd_N"/>
</dbReference>
<keyword evidence="2" id="KW-0057">Aromatic amino acid biosynthesis</keyword>
<keyword evidence="2" id="KW-0028">Amino-acid biosynthesis</keyword>
<dbReference type="GO" id="GO:0005829">
    <property type="term" value="C:cytosol"/>
    <property type="evidence" value="ECO:0007669"/>
    <property type="project" value="TreeGrafter"/>
</dbReference>
<dbReference type="Pfam" id="PF08501">
    <property type="entry name" value="Shikimate_dh_N"/>
    <property type="match status" value="1"/>
</dbReference>
<dbReference type="SUPFAM" id="SSF51735">
    <property type="entry name" value="NAD(P)-binding Rossmann-fold domains"/>
    <property type="match status" value="1"/>
</dbReference>
<keyword evidence="5" id="KW-1185">Reference proteome</keyword>
<name>A0A8J2XKY6_9MICO</name>
<reference evidence="4" key="2">
    <citation type="submission" date="2020-09" db="EMBL/GenBank/DDBJ databases">
        <authorList>
            <person name="Sun Q."/>
            <person name="Zhou Y."/>
        </authorList>
    </citation>
    <scope>NUCLEOTIDE SEQUENCE</scope>
    <source>
        <strain evidence="4">CGMCC 1.12785</strain>
    </source>
</reference>
<dbReference type="Proteomes" id="UP000616114">
    <property type="component" value="Unassembled WGS sequence"/>
</dbReference>
<dbReference type="RefSeq" id="WP_188550834.1">
    <property type="nucleotide sequence ID" value="NZ_BMFY01000008.1"/>
</dbReference>
<reference evidence="4" key="1">
    <citation type="journal article" date="2014" name="Int. J. Syst. Evol. Microbiol.">
        <title>Complete genome sequence of Corynebacterium casei LMG S-19264T (=DSM 44701T), isolated from a smear-ripened cheese.</title>
        <authorList>
            <consortium name="US DOE Joint Genome Institute (JGI-PGF)"/>
            <person name="Walter F."/>
            <person name="Albersmeier A."/>
            <person name="Kalinowski J."/>
            <person name="Ruckert C."/>
        </authorList>
    </citation>
    <scope>NUCLEOTIDE SEQUENCE</scope>
    <source>
        <strain evidence="4">CGMCC 1.12785</strain>
    </source>
</reference>
<dbReference type="PANTHER" id="PTHR21089">
    <property type="entry name" value="SHIKIMATE DEHYDROGENASE"/>
    <property type="match status" value="1"/>
</dbReference>
<evidence type="ECO:0000259" key="3">
    <source>
        <dbReference type="Pfam" id="PF08501"/>
    </source>
</evidence>
<organism evidence="4 5">
    <name type="scientific">Sediminivirga luteola</name>
    <dbReference type="NCBI Taxonomy" id="1774748"/>
    <lineage>
        <taxon>Bacteria</taxon>
        <taxon>Bacillati</taxon>
        <taxon>Actinomycetota</taxon>
        <taxon>Actinomycetes</taxon>
        <taxon>Micrococcales</taxon>
        <taxon>Brevibacteriaceae</taxon>
        <taxon>Sediminivirga</taxon>
    </lineage>
</organism>
<dbReference type="Gene3D" id="3.40.50.10860">
    <property type="entry name" value="Leucine Dehydrogenase, chain A, domain 1"/>
    <property type="match status" value="1"/>
</dbReference>
<dbReference type="GO" id="GO:0004764">
    <property type="term" value="F:shikimate 3-dehydrogenase (NADP+) activity"/>
    <property type="evidence" value="ECO:0007669"/>
    <property type="project" value="InterPro"/>
</dbReference>
<evidence type="ECO:0000256" key="2">
    <source>
        <dbReference type="ARBA" id="ARBA00023141"/>
    </source>
</evidence>
<dbReference type="GO" id="GO:0019632">
    <property type="term" value="P:shikimate metabolic process"/>
    <property type="evidence" value="ECO:0007669"/>
    <property type="project" value="TreeGrafter"/>
</dbReference>
<sequence>MPSAAVLGRPVAHSLSPALHAAAYRALGWDGWSYDRIEAGEAELAGVLERERSRIGFSLTMPLKAEVLRLAAARGWRAERTAARTGAGNTLVRFPDGVLIANTDVAGIDAALGLAGADWDTAAFADVLGGGATAASALAACAGRGVGLLRAFVREPARASAVRAAAEGMGVEVEVHRLQEWNPAESRIVVSTLPGDAADAYAGAVREVPAGAALLNAAYSHGPSALAAAWERAGGRAARGEQMLVGQAVEQFALFARAAVDAGQHPVPLPADLRERVAAAMTDTIRAQP</sequence>
<dbReference type="GO" id="GO:0050661">
    <property type="term" value="F:NADP binding"/>
    <property type="evidence" value="ECO:0007669"/>
    <property type="project" value="TreeGrafter"/>
</dbReference>
<dbReference type="InterPro" id="IPR022893">
    <property type="entry name" value="Shikimate_DH_fam"/>
</dbReference>
<evidence type="ECO:0000256" key="1">
    <source>
        <dbReference type="ARBA" id="ARBA00004871"/>
    </source>
</evidence>
<evidence type="ECO:0000313" key="5">
    <source>
        <dbReference type="Proteomes" id="UP000616114"/>
    </source>
</evidence>
<protein>
    <submittedName>
        <fullName evidence="4">Shikimate 5-dehydrogenase</fullName>
    </submittedName>
</protein>
<dbReference type="AlphaFoldDB" id="A0A8J2XKY6"/>
<dbReference type="Gene3D" id="3.40.50.720">
    <property type="entry name" value="NAD(P)-binding Rossmann-like Domain"/>
    <property type="match status" value="1"/>
</dbReference>
<dbReference type="SUPFAM" id="SSF53223">
    <property type="entry name" value="Aminoacid dehydrogenase-like, N-terminal domain"/>
    <property type="match status" value="1"/>
</dbReference>
<dbReference type="GO" id="GO:0009073">
    <property type="term" value="P:aromatic amino acid family biosynthetic process"/>
    <property type="evidence" value="ECO:0007669"/>
    <property type="project" value="UniProtKB-KW"/>
</dbReference>
<evidence type="ECO:0000313" key="4">
    <source>
        <dbReference type="EMBL" id="GGA17647.1"/>
    </source>
</evidence>